<proteinExistence type="predicted"/>
<feature type="transmembrane region" description="Helical" evidence="2">
    <location>
        <begin position="15"/>
        <end position="39"/>
    </location>
</feature>
<keyword evidence="2" id="KW-1133">Transmembrane helix</keyword>
<comment type="caution">
    <text evidence="3">The sequence shown here is derived from an EMBL/GenBank/DDBJ whole genome shotgun (WGS) entry which is preliminary data.</text>
</comment>
<gene>
    <name evidence="3" type="ORF">B9Z65_2347</name>
</gene>
<protein>
    <submittedName>
        <fullName evidence="3">Uncharacterized protein</fullName>
    </submittedName>
</protein>
<feature type="region of interest" description="Disordered" evidence="1">
    <location>
        <begin position="271"/>
        <end position="319"/>
    </location>
</feature>
<keyword evidence="2" id="KW-0812">Transmembrane</keyword>
<reference evidence="3 4" key="1">
    <citation type="submission" date="2017-05" db="EMBL/GenBank/DDBJ databases">
        <title>Draft genome sequence of Elsinoe australis.</title>
        <authorList>
            <person name="Cheng Q."/>
        </authorList>
    </citation>
    <scope>NUCLEOTIDE SEQUENCE [LARGE SCALE GENOMIC DNA]</scope>
    <source>
        <strain evidence="3 4">NL1</strain>
    </source>
</reference>
<feature type="region of interest" description="Disordered" evidence="1">
    <location>
        <begin position="337"/>
        <end position="536"/>
    </location>
</feature>
<evidence type="ECO:0000313" key="3">
    <source>
        <dbReference type="EMBL" id="PSK45207.1"/>
    </source>
</evidence>
<evidence type="ECO:0000256" key="2">
    <source>
        <dbReference type="SAM" id="Phobius"/>
    </source>
</evidence>
<name>A0A2P7ZAG8_9PEZI</name>
<dbReference type="EMBL" id="NHZQ01000251">
    <property type="protein sequence ID" value="PSK45207.1"/>
    <property type="molecule type" value="Genomic_DNA"/>
</dbReference>
<organism evidence="3 4">
    <name type="scientific">Elsinoe australis</name>
    <dbReference type="NCBI Taxonomy" id="40998"/>
    <lineage>
        <taxon>Eukaryota</taxon>
        <taxon>Fungi</taxon>
        <taxon>Dikarya</taxon>
        <taxon>Ascomycota</taxon>
        <taxon>Pezizomycotina</taxon>
        <taxon>Dothideomycetes</taxon>
        <taxon>Dothideomycetidae</taxon>
        <taxon>Myriangiales</taxon>
        <taxon>Elsinoaceae</taxon>
        <taxon>Elsinoe</taxon>
    </lineage>
</organism>
<keyword evidence="2" id="KW-0472">Membrane</keyword>
<evidence type="ECO:0000256" key="1">
    <source>
        <dbReference type="SAM" id="MobiDB-lite"/>
    </source>
</evidence>
<feature type="region of interest" description="Disordered" evidence="1">
    <location>
        <begin position="167"/>
        <end position="214"/>
    </location>
</feature>
<feature type="compositionally biased region" description="Low complexity" evidence="1">
    <location>
        <begin position="200"/>
        <end position="211"/>
    </location>
</feature>
<feature type="transmembrane region" description="Helical" evidence="2">
    <location>
        <begin position="86"/>
        <end position="110"/>
    </location>
</feature>
<feature type="transmembrane region" description="Helical" evidence="2">
    <location>
        <begin position="131"/>
        <end position="156"/>
    </location>
</feature>
<evidence type="ECO:0000313" key="4">
    <source>
        <dbReference type="Proteomes" id="UP000243723"/>
    </source>
</evidence>
<dbReference type="AlphaFoldDB" id="A0A2P7ZAG8"/>
<dbReference type="OrthoDB" id="5431149at2759"/>
<dbReference type="STRING" id="40998.A0A2P7ZAG8"/>
<accession>A0A2P7ZAG8</accession>
<dbReference type="Proteomes" id="UP000243723">
    <property type="component" value="Unassembled WGS sequence"/>
</dbReference>
<feature type="compositionally biased region" description="Polar residues" evidence="1">
    <location>
        <begin position="483"/>
        <end position="498"/>
    </location>
</feature>
<feature type="transmembrane region" description="Helical" evidence="2">
    <location>
        <begin position="51"/>
        <end position="74"/>
    </location>
</feature>
<feature type="compositionally biased region" description="Polar residues" evidence="1">
    <location>
        <begin position="426"/>
        <end position="435"/>
    </location>
</feature>
<feature type="compositionally biased region" description="Polar residues" evidence="1">
    <location>
        <begin position="167"/>
        <end position="185"/>
    </location>
</feature>
<sequence length="536" mass="57613">MSSSSLEPRFQVRRILGWTTCLLTLVSATALGATLVVLASSDSIPSSNQTLLIVAVVFDMLALLVFAGVAALLLRQLHGRALLNLIRRWMVCAIFWFLSLLAVILSFAALGAARSSVSKTVPETQKSQLEALSAAAISLCVLFMLFQGVFFATTFVPPKSVQQQFTASGTEGSFSSELKDSPQTQKSRDMFTPVEPLPMSPLTSTFSSTPPRRASIRDSVTNFLQPVIQPMTSKSRLMRQSSFATSISHHSRDDSWGNRAEDAFDTWEVSPVEENPSPIAPPATYPATRLDPIPASRPPSPAKPLDGPFPHYDDHNSSTASIPIQIPQEAHAVPYPLERKNSLPPHGAVGAVGRKITPPGMHSRQPSSDRRPSLSHRPSTSSENHIHPLFRTESPLPPPTTSPGTIVTASPWGGQIMPPDPAFFTRNGSVSSHPDSPSYMAPQFPRPGSAQSGRQGSPMLRTHSAQGAGMSRSGSAQGYPRPGSSQGQGRMRSASTAGQAGRPALRSVRSMEAWGTRRDEGPVNASMPPRMYPGMV</sequence>
<keyword evidence="4" id="KW-1185">Reference proteome</keyword>